<evidence type="ECO:0000313" key="3">
    <source>
        <dbReference type="Proteomes" id="UP000279029"/>
    </source>
</evidence>
<feature type="domain" description="HD-GYP" evidence="1">
    <location>
        <begin position="190"/>
        <end position="387"/>
    </location>
</feature>
<reference evidence="2 3" key="1">
    <citation type="submission" date="2018-09" db="EMBL/GenBank/DDBJ databases">
        <authorList>
            <person name="Postec A."/>
        </authorList>
    </citation>
    <scope>NUCLEOTIDE SEQUENCE [LARGE SCALE GENOMIC DNA]</scope>
    <source>
        <strain evidence="2">70B-A</strain>
    </source>
</reference>
<keyword evidence="3" id="KW-1185">Reference proteome</keyword>
<dbReference type="AlphaFoldDB" id="A0A3P7SA37"/>
<dbReference type="PANTHER" id="PTHR45228">
    <property type="entry name" value="CYCLIC DI-GMP PHOSPHODIESTERASE TM_0186-RELATED"/>
    <property type="match status" value="1"/>
</dbReference>
<protein>
    <recommendedName>
        <fullName evidence="1">HD-GYP domain-containing protein</fullName>
    </recommendedName>
</protein>
<dbReference type="Gene3D" id="1.10.3210.10">
    <property type="entry name" value="Hypothetical protein af1432"/>
    <property type="match status" value="1"/>
</dbReference>
<sequence length="390" mass="44837">MANHDQKNRKNIYRDDLFLAVLAAISSYGDIYNFDEDGISIDQIMESAKHIYTENQMYTFSSHVMKHLLSIVCLGNKDEEKMISGFVASKMDGMYMITYGIGSYQTFEKLILNDVIPRTIQASITRNRETGHSMFTDNTFMLFFGHDWGTDHIIFIESKKPIGAWEKNLIQLYEVNLIEDYAKLCRLNRNRLNTEKLVQTLSEVIETKSKEMNHHVRRVASYSRLLAEGYGLDHESIETLEVAAMIHDIGKLTIPESILNKPGKLSTEEFESVKKHATAGYAMMKTSKHDLIQTAAVIALEHHEKWNGTGYPAGLKKDATHLYGRIVALADVFDALSTDRVYKKAWPLEQIVELFKKERGEHFDPKLVDILLENIHEFMYIRDEASRKML</sequence>
<dbReference type="Proteomes" id="UP000279029">
    <property type="component" value="Chromosome"/>
</dbReference>
<dbReference type="InterPro" id="IPR037522">
    <property type="entry name" value="HD_GYP_dom"/>
</dbReference>
<dbReference type="PANTHER" id="PTHR45228:SF1">
    <property type="entry name" value="CYCLIC DI-GMP PHOSPHODIESTERASE TM_0186"/>
    <property type="match status" value="1"/>
</dbReference>
<dbReference type="OrthoDB" id="9804747at2"/>
<organism evidence="2 3">
    <name type="scientific">Petrocella atlantisensis</name>
    <dbReference type="NCBI Taxonomy" id="2173034"/>
    <lineage>
        <taxon>Bacteria</taxon>
        <taxon>Bacillati</taxon>
        <taxon>Bacillota</taxon>
        <taxon>Clostridia</taxon>
        <taxon>Lachnospirales</taxon>
        <taxon>Vallitaleaceae</taxon>
        <taxon>Petrocella</taxon>
    </lineage>
</organism>
<dbReference type="InterPro" id="IPR021800">
    <property type="entry name" value="DUF3369"/>
</dbReference>
<name>A0A3P7SA37_9FIRM</name>
<proteinExistence type="predicted"/>
<dbReference type="KEGG" id="cbar:PATL70BA_2843"/>
<dbReference type="PROSITE" id="PS51832">
    <property type="entry name" value="HD_GYP"/>
    <property type="match status" value="1"/>
</dbReference>
<dbReference type="InterPro" id="IPR003607">
    <property type="entry name" value="HD/PDEase_dom"/>
</dbReference>
<dbReference type="InterPro" id="IPR052020">
    <property type="entry name" value="Cyclic_di-GMP/3'3'-cGAMP_PDE"/>
</dbReference>
<dbReference type="RefSeq" id="WP_125137837.1">
    <property type="nucleotide sequence ID" value="NZ_LR130778.1"/>
</dbReference>
<dbReference type="SMART" id="SM00471">
    <property type="entry name" value="HDc"/>
    <property type="match status" value="1"/>
</dbReference>
<gene>
    <name evidence="2" type="ORF">PATL70BA_2843</name>
</gene>
<evidence type="ECO:0000259" key="1">
    <source>
        <dbReference type="PROSITE" id="PS51832"/>
    </source>
</evidence>
<dbReference type="CDD" id="cd00077">
    <property type="entry name" value="HDc"/>
    <property type="match status" value="1"/>
</dbReference>
<dbReference type="SUPFAM" id="SSF109604">
    <property type="entry name" value="HD-domain/PDEase-like"/>
    <property type="match status" value="1"/>
</dbReference>
<dbReference type="Pfam" id="PF13487">
    <property type="entry name" value="HD_5"/>
    <property type="match status" value="1"/>
</dbReference>
<evidence type="ECO:0000313" key="2">
    <source>
        <dbReference type="EMBL" id="VDN48749.1"/>
    </source>
</evidence>
<dbReference type="Pfam" id="PF11849">
    <property type="entry name" value="DUF3369"/>
    <property type="match status" value="1"/>
</dbReference>
<accession>A0A3P7SA37</accession>
<dbReference type="EMBL" id="LR130778">
    <property type="protein sequence ID" value="VDN48749.1"/>
    <property type="molecule type" value="Genomic_DNA"/>
</dbReference>